<dbReference type="SUPFAM" id="SSF53098">
    <property type="entry name" value="Ribonuclease H-like"/>
    <property type="match status" value="1"/>
</dbReference>
<dbReference type="GO" id="GO:0019899">
    <property type="term" value="F:enzyme binding"/>
    <property type="evidence" value="ECO:0007669"/>
    <property type="project" value="UniProtKB-ARBA"/>
</dbReference>
<feature type="domain" description="Reverse transcriptase" evidence="11">
    <location>
        <begin position="365"/>
        <end position="565"/>
    </location>
</feature>
<dbReference type="SMART" id="SM00343">
    <property type="entry name" value="ZnF_C2HC"/>
    <property type="match status" value="2"/>
</dbReference>
<dbReference type="SUPFAM" id="SSF50630">
    <property type="entry name" value="Acid proteases"/>
    <property type="match status" value="1"/>
</dbReference>
<dbReference type="Pfam" id="PF00665">
    <property type="entry name" value="rve"/>
    <property type="match status" value="1"/>
</dbReference>
<feature type="domain" description="CCHC-type" evidence="10">
    <location>
        <begin position="185"/>
        <end position="200"/>
    </location>
</feature>
<dbReference type="InterPro" id="IPR036397">
    <property type="entry name" value="RNaseH_sf"/>
</dbReference>
<dbReference type="PANTHER" id="PTHR37984:SF5">
    <property type="entry name" value="PROTEIN NYNRIN-LIKE"/>
    <property type="match status" value="1"/>
</dbReference>
<dbReference type="InterPro" id="IPR001584">
    <property type="entry name" value="Integrase_cat-core"/>
</dbReference>
<dbReference type="PROSITE" id="PS50878">
    <property type="entry name" value="RT_POL"/>
    <property type="match status" value="1"/>
</dbReference>
<dbReference type="Gene3D" id="3.30.70.270">
    <property type="match status" value="1"/>
</dbReference>
<dbReference type="InterPro" id="IPR036875">
    <property type="entry name" value="Znf_CCHC_sf"/>
</dbReference>
<dbReference type="GO" id="GO:0003676">
    <property type="term" value="F:nucleic acid binding"/>
    <property type="evidence" value="ECO:0007669"/>
    <property type="project" value="InterPro"/>
</dbReference>
<reference evidence="13 14" key="1">
    <citation type="submission" date="2015-05" db="EMBL/GenBank/DDBJ databases">
        <title>Evolution of Trichinella species and genotypes.</title>
        <authorList>
            <person name="Korhonen P.K."/>
            <person name="Edoardo P."/>
            <person name="Giuseppe L.R."/>
            <person name="Gasser R.B."/>
        </authorList>
    </citation>
    <scope>NUCLEOTIDE SEQUENCE [LARGE SCALE GENOMIC DNA]</scope>
    <source>
        <strain evidence="13">ISS10</strain>
    </source>
</reference>
<keyword evidence="8" id="KW-0863">Zinc-finger</keyword>
<dbReference type="EMBL" id="JYDW01000054">
    <property type="protein sequence ID" value="KRZ58680.1"/>
    <property type="molecule type" value="Genomic_DNA"/>
</dbReference>
<dbReference type="FunFam" id="3.10.20.370:FF:000001">
    <property type="entry name" value="Retrovirus-related Pol polyprotein from transposon 17.6-like protein"/>
    <property type="match status" value="1"/>
</dbReference>
<dbReference type="InterPro" id="IPR012337">
    <property type="entry name" value="RNaseH-like_sf"/>
</dbReference>
<dbReference type="Proteomes" id="UP000054721">
    <property type="component" value="Unassembled WGS sequence"/>
</dbReference>
<evidence type="ECO:0000256" key="8">
    <source>
        <dbReference type="PROSITE-ProRule" id="PRU00047"/>
    </source>
</evidence>
<dbReference type="OrthoDB" id="5920561at2759"/>
<organism evidence="13 14">
    <name type="scientific">Trichinella nativa</name>
    <dbReference type="NCBI Taxonomy" id="6335"/>
    <lineage>
        <taxon>Eukaryota</taxon>
        <taxon>Metazoa</taxon>
        <taxon>Ecdysozoa</taxon>
        <taxon>Nematoda</taxon>
        <taxon>Enoplea</taxon>
        <taxon>Dorylaimia</taxon>
        <taxon>Trichinellida</taxon>
        <taxon>Trichinellidae</taxon>
        <taxon>Trichinella</taxon>
    </lineage>
</organism>
<dbReference type="CDD" id="cd00303">
    <property type="entry name" value="retropepsin_like"/>
    <property type="match status" value="1"/>
</dbReference>
<evidence type="ECO:0000259" key="11">
    <source>
        <dbReference type="PROSITE" id="PS50878"/>
    </source>
</evidence>
<keyword evidence="3" id="KW-0548">Nucleotidyltransferase</keyword>
<keyword evidence="4" id="KW-0540">Nuclease</keyword>
<dbReference type="InterPro" id="IPR001969">
    <property type="entry name" value="Aspartic_peptidase_AS"/>
</dbReference>
<keyword evidence="5" id="KW-0255">Endonuclease</keyword>
<dbReference type="Pfam" id="PF13975">
    <property type="entry name" value="gag-asp_proteas"/>
    <property type="match status" value="1"/>
</dbReference>
<dbReference type="InterPro" id="IPR043128">
    <property type="entry name" value="Rev_trsase/Diguanyl_cyclase"/>
</dbReference>
<feature type="domain" description="Integrase catalytic" evidence="12">
    <location>
        <begin position="802"/>
        <end position="902"/>
    </location>
</feature>
<evidence type="ECO:0000259" key="12">
    <source>
        <dbReference type="PROSITE" id="PS50994"/>
    </source>
</evidence>
<dbReference type="Gene3D" id="3.10.20.370">
    <property type="match status" value="1"/>
</dbReference>
<dbReference type="InterPro" id="IPR043502">
    <property type="entry name" value="DNA/RNA_pol_sf"/>
</dbReference>
<dbReference type="Gene3D" id="4.10.60.10">
    <property type="entry name" value="Zinc finger, CCHC-type"/>
    <property type="match status" value="1"/>
</dbReference>
<keyword evidence="7" id="KW-0695">RNA-directed DNA polymerase</keyword>
<evidence type="ECO:0000259" key="10">
    <source>
        <dbReference type="PROSITE" id="PS50158"/>
    </source>
</evidence>
<keyword evidence="8" id="KW-0862">Zinc</keyword>
<dbReference type="GO" id="GO:0015074">
    <property type="term" value="P:DNA integration"/>
    <property type="evidence" value="ECO:0007669"/>
    <property type="project" value="InterPro"/>
</dbReference>
<comment type="caution">
    <text evidence="13">The sequence shown here is derived from an EMBL/GenBank/DDBJ whole genome shotgun (WGS) entry which is preliminary data.</text>
</comment>
<proteinExistence type="predicted"/>
<evidence type="ECO:0000256" key="2">
    <source>
        <dbReference type="ARBA" id="ARBA00022679"/>
    </source>
</evidence>
<dbReference type="EC" id="2.7.7.49" evidence="1"/>
<evidence type="ECO:0000256" key="4">
    <source>
        <dbReference type="ARBA" id="ARBA00022722"/>
    </source>
</evidence>
<keyword evidence="6" id="KW-0378">Hydrolase</keyword>
<dbReference type="InterPro" id="IPR021109">
    <property type="entry name" value="Peptidase_aspartic_dom_sf"/>
</dbReference>
<dbReference type="AlphaFoldDB" id="A0A0V1LGK4"/>
<dbReference type="STRING" id="6335.A0A0V1LGK4"/>
<keyword evidence="8" id="KW-0479">Metal-binding</keyword>
<dbReference type="InterPro" id="IPR000477">
    <property type="entry name" value="RT_dom"/>
</dbReference>
<dbReference type="GO" id="GO:0006508">
    <property type="term" value="P:proteolysis"/>
    <property type="evidence" value="ECO:0007669"/>
    <property type="project" value="InterPro"/>
</dbReference>
<dbReference type="GO" id="GO:0004519">
    <property type="term" value="F:endonuclease activity"/>
    <property type="evidence" value="ECO:0007669"/>
    <property type="project" value="UniProtKB-KW"/>
</dbReference>
<gene>
    <name evidence="13" type="primary">pol</name>
    <name evidence="13" type="ORF">T02_15611</name>
</gene>
<evidence type="ECO:0000256" key="7">
    <source>
        <dbReference type="ARBA" id="ARBA00022918"/>
    </source>
</evidence>
<dbReference type="SUPFAM" id="SSF57756">
    <property type="entry name" value="Retrovirus zinc finger-like domains"/>
    <property type="match status" value="1"/>
</dbReference>
<dbReference type="Gene3D" id="3.30.420.10">
    <property type="entry name" value="Ribonuclease H-like superfamily/Ribonuclease H"/>
    <property type="match status" value="1"/>
</dbReference>
<keyword evidence="14" id="KW-1185">Reference proteome</keyword>
<feature type="region of interest" description="Disordered" evidence="9">
    <location>
        <begin position="1008"/>
        <end position="1088"/>
    </location>
</feature>
<evidence type="ECO:0000256" key="3">
    <source>
        <dbReference type="ARBA" id="ARBA00022695"/>
    </source>
</evidence>
<dbReference type="GO" id="GO:0008270">
    <property type="term" value="F:zinc ion binding"/>
    <property type="evidence" value="ECO:0007669"/>
    <property type="project" value="UniProtKB-KW"/>
</dbReference>
<dbReference type="CDD" id="cd09274">
    <property type="entry name" value="RNase_HI_RT_Ty3"/>
    <property type="match status" value="1"/>
</dbReference>
<evidence type="ECO:0000256" key="9">
    <source>
        <dbReference type="SAM" id="MobiDB-lite"/>
    </source>
</evidence>
<dbReference type="CDD" id="cd01647">
    <property type="entry name" value="RT_LTR"/>
    <property type="match status" value="1"/>
</dbReference>
<dbReference type="Gene3D" id="3.10.10.10">
    <property type="entry name" value="HIV Type 1 Reverse Transcriptase, subunit A, domain 1"/>
    <property type="match status" value="1"/>
</dbReference>
<evidence type="ECO:0000256" key="1">
    <source>
        <dbReference type="ARBA" id="ARBA00012493"/>
    </source>
</evidence>
<dbReference type="SUPFAM" id="SSF56672">
    <property type="entry name" value="DNA/RNA polymerases"/>
    <property type="match status" value="1"/>
</dbReference>
<dbReference type="GO" id="GO:0004190">
    <property type="term" value="F:aspartic-type endopeptidase activity"/>
    <property type="evidence" value="ECO:0007669"/>
    <property type="project" value="InterPro"/>
</dbReference>
<dbReference type="PANTHER" id="PTHR37984">
    <property type="entry name" value="PROTEIN CBG26694"/>
    <property type="match status" value="1"/>
</dbReference>
<dbReference type="PROSITE" id="PS50158">
    <property type="entry name" value="ZF_CCHC"/>
    <property type="match status" value="1"/>
</dbReference>
<name>A0A0V1LGK4_9BILA</name>
<sequence>MNKTLSLNKVAIDPTAPEAEKEWKFWLIQFQDFVQLTVDPGIDLLNILRLYLTASTFEYVHDCKTYDDAITKLNEVYVKPKNVIFAMNSSPGSNETNMSSNEIRTRLLEHSVISLQEAVNKAVALNSAKENAKLYTKSEPIINSVSAADPGIEMTNRSAATKQECYFCGNQRHPRVNCPARNTTCNNCGKVGHFAKVCRSASKRTAFVSVTSLFGSSSSSTATELKNAIVEAKINGTNVTALIDTGSSLSFIDERLSKTLQLKLLPADGKVLMASTSFQSRLIGHTIADIELHGFRYSNSKLHILPIACTDVIIGQNILQLHSNLTVSFGGKKTPLTICGLALAKIPAPSLFANLSTNCKPVAVKSRRYSVAEAKFINDEVRRLLAENIIEESCSPWRAQALVVTSDNHKKRMVIDYSQTINRFTLLDAYPLPKISDMIQAISKYRFFSTVDLKSAYYQIPINARDKPYTAFEADGRLYQFKRIPFGVMNGVACFQRVMDNILRVEKLKDTFVYVDNVTICGMNREENDENLNRFREVAEKYNLTLNNDKSSLRRVLGMFAAYSQWIPRFSEKIHALARCTTFPLPQPAVDAFEALKKDIVNSVVTAIDGELPFTVETDASDHAIAATLSQLGKPVAFVSRMLSNSEQRHSSAEKEAYAIVEAIRKWRHYLLGHHFHLITDQRSVAFMFNNEQAGKAKNDKIMRWRLELSPYSYDIIYRSGDLNTKADALSRICGSIHVEYVTLQTIHNNLCHPGVTRMAHYARSKNLPYTMEEIQRMTNSCRLCAELKPRFFKGDSGKLIKATAPFERLSIDFKGPLPSTSSNRYILTVVDEYSRFPFAFPCPDISTQTVSKCLTQLFYLFGMPAYIHTDHGSSFMSNDLKTYLHSLGVVTSRTTAHNPQALKSHNLRIEQWEEVIGLALHSLRTLLSTATNGTPHERLFGYPRRTPTGTSLPTWLTTHGIVLMRRLNRTNKHDPLVEEVELLEANPKYAHVRLSDGRETTASLRHLAPAGGKFVTEDGSRDETKVGTGAHREEDERAEKQDANDITPENSESEEDTVTRQEHHQTPPRRSTRIRRATQRLQDNVLY</sequence>
<dbReference type="GO" id="GO:0042575">
    <property type="term" value="C:DNA polymerase complex"/>
    <property type="evidence" value="ECO:0007669"/>
    <property type="project" value="UniProtKB-ARBA"/>
</dbReference>
<evidence type="ECO:0000313" key="14">
    <source>
        <dbReference type="Proteomes" id="UP000054721"/>
    </source>
</evidence>
<feature type="compositionally biased region" description="Basic residues" evidence="9">
    <location>
        <begin position="1067"/>
        <end position="1079"/>
    </location>
</feature>
<dbReference type="Pfam" id="PF17917">
    <property type="entry name" value="RT_RNaseH"/>
    <property type="match status" value="1"/>
</dbReference>
<accession>A0A0V1LGK4</accession>
<dbReference type="GO" id="GO:0003964">
    <property type="term" value="F:RNA-directed DNA polymerase activity"/>
    <property type="evidence" value="ECO:0007669"/>
    <property type="project" value="UniProtKB-KW"/>
</dbReference>
<feature type="compositionally biased region" description="Basic and acidic residues" evidence="9">
    <location>
        <begin position="1016"/>
        <end position="1044"/>
    </location>
</feature>
<dbReference type="PROSITE" id="PS00141">
    <property type="entry name" value="ASP_PROTEASE"/>
    <property type="match status" value="1"/>
</dbReference>
<dbReference type="InterPro" id="IPR041373">
    <property type="entry name" value="RT_RNaseH"/>
</dbReference>
<evidence type="ECO:0000313" key="13">
    <source>
        <dbReference type="EMBL" id="KRZ58680.1"/>
    </source>
</evidence>
<dbReference type="PROSITE" id="PS50994">
    <property type="entry name" value="INTEGRASE"/>
    <property type="match status" value="1"/>
</dbReference>
<evidence type="ECO:0000256" key="6">
    <source>
        <dbReference type="ARBA" id="ARBA00022801"/>
    </source>
</evidence>
<keyword evidence="2" id="KW-0808">Transferase</keyword>
<dbReference type="InterPro" id="IPR050951">
    <property type="entry name" value="Retrovirus_Pol_polyprotein"/>
</dbReference>
<dbReference type="Gene3D" id="2.40.70.10">
    <property type="entry name" value="Acid Proteases"/>
    <property type="match status" value="1"/>
</dbReference>
<dbReference type="InterPro" id="IPR001878">
    <property type="entry name" value="Znf_CCHC"/>
</dbReference>
<protein>
    <recommendedName>
        <fullName evidence="1">RNA-directed DNA polymerase</fullName>
        <ecNumber evidence="1">2.7.7.49</ecNumber>
    </recommendedName>
</protein>
<evidence type="ECO:0000256" key="5">
    <source>
        <dbReference type="ARBA" id="ARBA00022759"/>
    </source>
</evidence>
<dbReference type="Pfam" id="PF00078">
    <property type="entry name" value="RVT_1"/>
    <property type="match status" value="1"/>
</dbReference>